<feature type="domain" description="Putative zinc-finger" evidence="2">
    <location>
        <begin position="12"/>
        <end position="36"/>
    </location>
</feature>
<evidence type="ECO:0000313" key="3">
    <source>
        <dbReference type="EMBL" id="HGH61262.1"/>
    </source>
</evidence>
<reference evidence="3" key="1">
    <citation type="journal article" date="2020" name="mSystems">
        <title>Genome- and Community-Level Interaction Insights into Carbon Utilization and Element Cycling Functions of Hydrothermarchaeota in Hydrothermal Sediment.</title>
        <authorList>
            <person name="Zhou Z."/>
            <person name="Liu Y."/>
            <person name="Xu W."/>
            <person name="Pan J."/>
            <person name="Luo Z.H."/>
            <person name="Li M."/>
        </authorList>
    </citation>
    <scope>NUCLEOTIDE SEQUENCE [LARGE SCALE GENOMIC DNA]</scope>
    <source>
        <strain evidence="3">SpSt-769</strain>
    </source>
</reference>
<evidence type="ECO:0000259" key="2">
    <source>
        <dbReference type="Pfam" id="PF13490"/>
    </source>
</evidence>
<dbReference type="EMBL" id="DTGT01000255">
    <property type="protein sequence ID" value="HGH61262.1"/>
    <property type="molecule type" value="Genomic_DNA"/>
</dbReference>
<organism evidence="3">
    <name type="scientific">Desulfomonile tiedjei</name>
    <dbReference type="NCBI Taxonomy" id="2358"/>
    <lineage>
        <taxon>Bacteria</taxon>
        <taxon>Pseudomonadati</taxon>
        <taxon>Thermodesulfobacteriota</taxon>
        <taxon>Desulfomonilia</taxon>
        <taxon>Desulfomonilales</taxon>
        <taxon>Desulfomonilaceae</taxon>
        <taxon>Desulfomonile</taxon>
    </lineage>
</organism>
<gene>
    <name evidence="3" type="ORF">ENV54_08195</name>
</gene>
<proteinExistence type="predicted"/>
<keyword evidence="1" id="KW-1133">Transmembrane helix</keyword>
<comment type="caution">
    <text evidence="3">The sequence shown here is derived from an EMBL/GenBank/DDBJ whole genome shotgun (WGS) entry which is preliminary data.</text>
</comment>
<feature type="transmembrane region" description="Helical" evidence="1">
    <location>
        <begin position="142"/>
        <end position="162"/>
    </location>
</feature>
<sequence>MLKHLETEFVPYLEGKLSEDDTRRVEEHLRECPTCRVELEETRSLIQALGANKTLFCPSSSAIFDYATKGDDSSGGIAQHLQECEPCRLEYAQYCEAAGKHVLPDELWAGIKAQLAAEGDSIPSTPREIRIEESFTERFARWFRLPVVITALVAAAVLVIFVHQSNVPHSMVGLTSVAWENIPQPKDGGQRHETALVYVIRFEGLKERIPQQTIDSLYRSLVPGIDVLNRYTVPQPAEVAHVIEKAGAMTWSRTDLYRVLAEKWRDGLAVVVTITPSAAGIAVDARLHDLRTDREVKAVSVKHAPRDHMEKTIQGLVRHLVTTES</sequence>
<protein>
    <recommendedName>
        <fullName evidence="2">Putative zinc-finger domain-containing protein</fullName>
    </recommendedName>
</protein>
<dbReference type="InterPro" id="IPR041916">
    <property type="entry name" value="Anti_sigma_zinc_sf"/>
</dbReference>
<dbReference type="AlphaFoldDB" id="A0A7C4ASE9"/>
<evidence type="ECO:0000256" key="1">
    <source>
        <dbReference type="SAM" id="Phobius"/>
    </source>
</evidence>
<dbReference type="Pfam" id="PF13490">
    <property type="entry name" value="zf-HC2"/>
    <property type="match status" value="1"/>
</dbReference>
<dbReference type="Gene3D" id="1.10.10.1320">
    <property type="entry name" value="Anti-sigma factor, zinc-finger domain"/>
    <property type="match status" value="1"/>
</dbReference>
<keyword evidence="1" id="KW-0472">Membrane</keyword>
<name>A0A7C4ASE9_9BACT</name>
<keyword evidence="1" id="KW-0812">Transmembrane</keyword>
<dbReference type="InterPro" id="IPR027383">
    <property type="entry name" value="Znf_put"/>
</dbReference>
<accession>A0A7C4ASE9</accession>